<dbReference type="Proteomes" id="UP000583800">
    <property type="component" value="Unassembled WGS sequence"/>
</dbReference>
<organism evidence="1 2">
    <name type="scientific">Nonomuraea muscovyensis</name>
    <dbReference type="NCBI Taxonomy" id="1124761"/>
    <lineage>
        <taxon>Bacteria</taxon>
        <taxon>Bacillati</taxon>
        <taxon>Actinomycetota</taxon>
        <taxon>Actinomycetes</taxon>
        <taxon>Streptosporangiales</taxon>
        <taxon>Streptosporangiaceae</taxon>
        <taxon>Nonomuraea</taxon>
    </lineage>
</organism>
<comment type="caution">
    <text evidence="1">The sequence shown here is derived from an EMBL/GenBank/DDBJ whole genome shotgun (WGS) entry which is preliminary data.</text>
</comment>
<proteinExistence type="predicted"/>
<keyword evidence="2" id="KW-1185">Reference proteome</keyword>
<reference evidence="1 2" key="1">
    <citation type="submission" date="2020-08" db="EMBL/GenBank/DDBJ databases">
        <title>Sequencing the genomes of 1000 actinobacteria strains.</title>
        <authorList>
            <person name="Klenk H.-P."/>
        </authorList>
    </citation>
    <scope>NUCLEOTIDE SEQUENCE [LARGE SCALE GENOMIC DNA]</scope>
    <source>
        <strain evidence="1 2">DSM 45913</strain>
    </source>
</reference>
<sequence>MLSGPRTVCGELQPPNDGPMAAIAVHTGRADCREVMRVFRAYYRPDTPKQGSAGVATVAGWLCASNSAAQAMTGRLSSCRKGRVRVVADVIP</sequence>
<dbReference type="AlphaFoldDB" id="A0A7X0C231"/>
<dbReference type="RefSeq" id="WP_185085044.1">
    <property type="nucleotide sequence ID" value="NZ_JACHJB010000002.1"/>
</dbReference>
<evidence type="ECO:0000313" key="2">
    <source>
        <dbReference type="Proteomes" id="UP000583800"/>
    </source>
</evidence>
<gene>
    <name evidence="1" type="ORF">FHU36_003568</name>
</gene>
<accession>A0A7X0C231</accession>
<name>A0A7X0C231_9ACTN</name>
<protein>
    <submittedName>
        <fullName evidence="1">Uncharacterized protein</fullName>
    </submittedName>
</protein>
<dbReference type="EMBL" id="JACHJB010000002">
    <property type="protein sequence ID" value="MBB6347023.1"/>
    <property type="molecule type" value="Genomic_DNA"/>
</dbReference>
<evidence type="ECO:0000313" key="1">
    <source>
        <dbReference type="EMBL" id="MBB6347023.1"/>
    </source>
</evidence>